<gene>
    <name evidence="1" type="ORF">LPTSP2_34660</name>
</gene>
<reference evidence="2" key="1">
    <citation type="journal article" date="2019" name="Microbiol. Immunol.">
        <title>Molecular and phenotypic characterization of Leptospira johnsonii sp. nov., Leptospira ellinghausenii sp. nov. and Leptospira ryugenii sp. nov. isolated from soil and water in Japan.</title>
        <authorList>
            <person name="Masuzawa T."/>
            <person name="Saito M."/>
            <person name="Nakao R."/>
            <person name="Nikaido Y."/>
            <person name="Matsumoto M."/>
            <person name="Ogawa M."/>
            <person name="Yokoyama M."/>
            <person name="Hidaka Y."/>
            <person name="Tomita J."/>
            <person name="Sakakibara K."/>
            <person name="Suzuki K."/>
            <person name="Yasuda S."/>
            <person name="Sato H."/>
            <person name="Yamaguchi M."/>
            <person name="Yoshida S.I."/>
            <person name="Koizumi N."/>
            <person name="Kawamura Y."/>
        </authorList>
    </citation>
    <scope>NUCLEOTIDE SEQUENCE [LARGE SCALE GENOMIC DNA]</scope>
    <source>
        <strain evidence="2">E18</strain>
    </source>
</reference>
<dbReference type="EMBL" id="BFAZ01000010">
    <property type="protein sequence ID" value="GBF44163.1"/>
    <property type="molecule type" value="Genomic_DNA"/>
</dbReference>
<evidence type="ECO:0000313" key="1">
    <source>
        <dbReference type="EMBL" id="GBF44163.1"/>
    </source>
</evidence>
<dbReference type="SUPFAM" id="SSF50494">
    <property type="entry name" value="Trypsin-like serine proteases"/>
    <property type="match status" value="1"/>
</dbReference>
<dbReference type="InterPro" id="IPR009003">
    <property type="entry name" value="Peptidase_S1_PA"/>
</dbReference>
<organism evidence="1 2">
    <name type="scientific">Leptospira ellinghausenii</name>
    <dbReference type="NCBI Taxonomy" id="1917822"/>
    <lineage>
        <taxon>Bacteria</taxon>
        <taxon>Pseudomonadati</taxon>
        <taxon>Spirochaetota</taxon>
        <taxon>Spirochaetia</taxon>
        <taxon>Leptospirales</taxon>
        <taxon>Leptospiraceae</taxon>
        <taxon>Leptospira</taxon>
    </lineage>
</organism>
<evidence type="ECO:0008006" key="3">
    <source>
        <dbReference type="Google" id="ProtNLM"/>
    </source>
</evidence>
<dbReference type="OrthoDB" id="9766361at2"/>
<comment type="caution">
    <text evidence="1">The sequence shown here is derived from an EMBL/GenBank/DDBJ whole genome shotgun (WGS) entry which is preliminary data.</text>
</comment>
<dbReference type="Proteomes" id="UP000245206">
    <property type="component" value="Unassembled WGS sequence"/>
</dbReference>
<dbReference type="Gene3D" id="2.40.10.120">
    <property type="match status" value="1"/>
</dbReference>
<dbReference type="Pfam" id="PF13365">
    <property type="entry name" value="Trypsin_2"/>
    <property type="match status" value="1"/>
</dbReference>
<dbReference type="RefSeq" id="WP_108961134.1">
    <property type="nucleotide sequence ID" value="NZ_BFAZ01000010.1"/>
</dbReference>
<name>A0A2P2DHP4_9LEPT</name>
<protein>
    <recommendedName>
        <fullName evidence="3">Serine protease</fullName>
    </recommendedName>
</protein>
<dbReference type="AlphaFoldDB" id="A0A2P2DHP4"/>
<evidence type="ECO:0000313" key="2">
    <source>
        <dbReference type="Proteomes" id="UP000245206"/>
    </source>
</evidence>
<sequence>MKYAIKCIIKIVLILQSNIILSQNINLNFAESILNQLPEYIFNDVKESIVIVSVKNQEKTDSENVLSRQLGVGFIFNLDGLIIINRYALRKFNSDFEITFADGRKIPGKLVGIDEKNNLAILKVANNVILKPIRFSNDSKLKIGQFLILITHNQKDKSVNALTSISKINISDEIYPQNEYSTKESLLISSRSRIIPDPGLLFNIKGEFVGFSYFYFEDDIYTNKFAMANYILDLNSLVNAILEKEEGK</sequence>
<keyword evidence="2" id="KW-1185">Reference proteome</keyword>
<proteinExistence type="predicted"/>
<accession>A0A2P2DHP4</accession>